<keyword evidence="2" id="KW-0521">NADP</keyword>
<evidence type="ECO:0000313" key="6">
    <source>
        <dbReference type="Proteomes" id="UP000610966"/>
    </source>
</evidence>
<evidence type="ECO:0000256" key="3">
    <source>
        <dbReference type="ARBA" id="ARBA00023002"/>
    </source>
</evidence>
<comment type="pathway">
    <text evidence="1">Cofactor biosynthesis; riboflavin biosynthesis.</text>
</comment>
<sequence>MCQGGSVRRIHPYVEDDPDLAAVYAYPPGGCLRVNMVASADGAAWLEGRSAGLSSPGDRRIFHVLRGLADVVLAGAGTVRTEGYGPSKPRAGWPALREGRPPAPPIALITRRLDLDLRGPLFAEAEPYQRTIVITTRAAPRDRLEEAGKNAEVLVAGEELVDMAVAVRLLRERGLGRILCEGGPRLNAELAAAGLVDELVLTISPLLAGGDAARVLNGVAARTPLALAHVLEEDGVLFTRYVREEPR</sequence>
<dbReference type="PANTHER" id="PTHR38011">
    <property type="entry name" value="DIHYDROFOLATE REDUCTASE FAMILY PROTEIN (AFU_ORTHOLOGUE AFUA_8G06820)"/>
    <property type="match status" value="1"/>
</dbReference>
<dbReference type="InterPro" id="IPR050765">
    <property type="entry name" value="Riboflavin_Biosynth_HTPR"/>
</dbReference>
<evidence type="ECO:0000256" key="1">
    <source>
        <dbReference type="ARBA" id="ARBA00005104"/>
    </source>
</evidence>
<keyword evidence="3" id="KW-0560">Oxidoreductase</keyword>
<protein>
    <recommendedName>
        <fullName evidence="4">Bacterial bifunctional deaminase-reductase C-terminal domain-containing protein</fullName>
    </recommendedName>
</protein>
<dbReference type="EMBL" id="BOOG01000015">
    <property type="protein sequence ID" value="GIH69531.1"/>
    <property type="molecule type" value="Genomic_DNA"/>
</dbReference>
<dbReference type="SUPFAM" id="SSF53597">
    <property type="entry name" value="Dihydrofolate reductase-like"/>
    <property type="match status" value="1"/>
</dbReference>
<evidence type="ECO:0000259" key="4">
    <source>
        <dbReference type="Pfam" id="PF01872"/>
    </source>
</evidence>
<reference evidence="5" key="1">
    <citation type="submission" date="2021-01" db="EMBL/GenBank/DDBJ databases">
        <title>Whole genome shotgun sequence of Sphaerimonospora thailandensis NBRC 107569.</title>
        <authorList>
            <person name="Komaki H."/>
            <person name="Tamura T."/>
        </authorList>
    </citation>
    <scope>NUCLEOTIDE SEQUENCE</scope>
    <source>
        <strain evidence="5">NBRC 107569</strain>
    </source>
</reference>
<comment type="caution">
    <text evidence="5">The sequence shown here is derived from an EMBL/GenBank/DDBJ whole genome shotgun (WGS) entry which is preliminary data.</text>
</comment>
<proteinExistence type="predicted"/>
<dbReference type="Proteomes" id="UP000610966">
    <property type="component" value="Unassembled WGS sequence"/>
</dbReference>
<dbReference type="AlphaFoldDB" id="A0A8J3R853"/>
<dbReference type="Gene3D" id="3.40.430.10">
    <property type="entry name" value="Dihydrofolate Reductase, subunit A"/>
    <property type="match status" value="1"/>
</dbReference>
<evidence type="ECO:0000313" key="5">
    <source>
        <dbReference type="EMBL" id="GIH69531.1"/>
    </source>
</evidence>
<dbReference type="InterPro" id="IPR002734">
    <property type="entry name" value="RibDG_C"/>
</dbReference>
<gene>
    <name evidence="5" type="ORF">Mth01_17840</name>
</gene>
<feature type="domain" description="Bacterial bifunctional deaminase-reductase C-terminal" evidence="4">
    <location>
        <begin position="32"/>
        <end position="228"/>
    </location>
</feature>
<dbReference type="Pfam" id="PF01872">
    <property type="entry name" value="RibD_C"/>
    <property type="match status" value="1"/>
</dbReference>
<dbReference type="InterPro" id="IPR024072">
    <property type="entry name" value="DHFR-like_dom_sf"/>
</dbReference>
<evidence type="ECO:0000256" key="2">
    <source>
        <dbReference type="ARBA" id="ARBA00022857"/>
    </source>
</evidence>
<name>A0A8J3R853_9ACTN</name>
<keyword evidence="6" id="KW-1185">Reference proteome</keyword>
<dbReference type="GO" id="GO:0008703">
    <property type="term" value="F:5-amino-6-(5-phosphoribosylamino)uracil reductase activity"/>
    <property type="evidence" value="ECO:0007669"/>
    <property type="project" value="InterPro"/>
</dbReference>
<organism evidence="5 6">
    <name type="scientific">Sphaerimonospora thailandensis</name>
    <dbReference type="NCBI Taxonomy" id="795644"/>
    <lineage>
        <taxon>Bacteria</taxon>
        <taxon>Bacillati</taxon>
        <taxon>Actinomycetota</taxon>
        <taxon>Actinomycetes</taxon>
        <taxon>Streptosporangiales</taxon>
        <taxon>Streptosporangiaceae</taxon>
        <taxon>Sphaerimonospora</taxon>
    </lineage>
</organism>
<dbReference type="PANTHER" id="PTHR38011:SF7">
    <property type="entry name" value="2,5-DIAMINO-6-RIBOSYLAMINO-4(3H)-PYRIMIDINONE 5'-PHOSPHATE REDUCTASE"/>
    <property type="match status" value="1"/>
</dbReference>
<accession>A0A8J3R853</accession>
<dbReference type="GO" id="GO:0009231">
    <property type="term" value="P:riboflavin biosynthetic process"/>
    <property type="evidence" value="ECO:0007669"/>
    <property type="project" value="InterPro"/>
</dbReference>